<keyword evidence="4" id="KW-0689">Ribosomal protein</keyword>
<dbReference type="CTD" id="219927"/>
<evidence type="ECO:0000256" key="2">
    <source>
        <dbReference type="ARBA" id="ARBA00044129"/>
    </source>
</evidence>
<dbReference type="KEGG" id="foc:113202934"/>
<evidence type="ECO:0000256" key="1">
    <source>
        <dbReference type="ARBA" id="ARBA00008563"/>
    </source>
</evidence>
<dbReference type="RefSeq" id="XP_026273170.1">
    <property type="nucleotide sequence ID" value="XM_026417385.2"/>
</dbReference>
<organism evidence="3 4">
    <name type="scientific">Frankliniella occidentalis</name>
    <name type="common">Western flower thrips</name>
    <name type="synonym">Euthrips occidentalis</name>
    <dbReference type="NCBI Taxonomy" id="133901"/>
    <lineage>
        <taxon>Eukaryota</taxon>
        <taxon>Metazoa</taxon>
        <taxon>Ecdysozoa</taxon>
        <taxon>Arthropoda</taxon>
        <taxon>Hexapoda</taxon>
        <taxon>Insecta</taxon>
        <taxon>Pterygota</taxon>
        <taxon>Neoptera</taxon>
        <taxon>Paraneoptera</taxon>
        <taxon>Thysanoptera</taxon>
        <taxon>Terebrantia</taxon>
        <taxon>Thripoidea</taxon>
        <taxon>Thripidae</taxon>
        <taxon>Frankliniella</taxon>
    </lineage>
</organism>
<dbReference type="OrthoDB" id="5994at2759"/>
<comment type="similarity">
    <text evidence="1">Belongs to the bacterial ribosomal protein bL21 family.</text>
</comment>
<dbReference type="PANTHER" id="PTHR21349">
    <property type="entry name" value="50S RIBOSOMAL PROTEIN L21"/>
    <property type="match status" value="1"/>
</dbReference>
<dbReference type="Proteomes" id="UP000504606">
    <property type="component" value="Unplaced"/>
</dbReference>
<evidence type="ECO:0000313" key="4">
    <source>
        <dbReference type="RefSeq" id="XP_026273170.1"/>
    </source>
</evidence>
<gene>
    <name evidence="4" type="primary">LOC113202934</name>
</gene>
<proteinExistence type="inferred from homology"/>
<dbReference type="PANTHER" id="PTHR21349:SF0">
    <property type="entry name" value="LARGE RIBOSOMAL SUBUNIT PROTEIN BL21M"/>
    <property type="match status" value="1"/>
</dbReference>
<dbReference type="GeneID" id="113202934"/>
<reference evidence="4" key="1">
    <citation type="submission" date="2025-08" db="UniProtKB">
        <authorList>
            <consortium name="RefSeq"/>
        </authorList>
    </citation>
    <scope>IDENTIFICATION</scope>
    <source>
        <tissue evidence="4">Whole organism</tissue>
    </source>
</reference>
<name>A0A6J1S1U0_FRAOC</name>
<accession>A0A6J1S1U0</accession>
<evidence type="ECO:0000313" key="3">
    <source>
        <dbReference type="Proteomes" id="UP000504606"/>
    </source>
</evidence>
<dbReference type="SUPFAM" id="SSF141091">
    <property type="entry name" value="L21p-like"/>
    <property type="match status" value="1"/>
</dbReference>
<keyword evidence="4" id="KW-0687">Ribonucleoprotein</keyword>
<dbReference type="GO" id="GO:0005762">
    <property type="term" value="C:mitochondrial large ribosomal subunit"/>
    <property type="evidence" value="ECO:0007669"/>
    <property type="project" value="TreeGrafter"/>
</dbReference>
<protein>
    <recommendedName>
        <fullName evidence="2">Large ribosomal subunit protein bL21m</fullName>
    </recommendedName>
</protein>
<keyword evidence="3" id="KW-1185">Reference proteome</keyword>
<dbReference type="GO" id="GO:0003735">
    <property type="term" value="F:structural constituent of ribosome"/>
    <property type="evidence" value="ECO:0007669"/>
    <property type="project" value="TreeGrafter"/>
</dbReference>
<dbReference type="InterPro" id="IPR036164">
    <property type="entry name" value="bL21-like_sf"/>
</dbReference>
<dbReference type="AlphaFoldDB" id="A0A6J1S1U0"/>
<dbReference type="InterPro" id="IPR028909">
    <property type="entry name" value="bL21-like"/>
</dbReference>
<dbReference type="Pfam" id="PF00829">
    <property type="entry name" value="Ribosomal_L21p"/>
    <property type="match status" value="1"/>
</dbReference>
<sequence>MNGIRGFTPMFIPTVNTFFRKNVNNFANTTMVATKRLLPTLTSIAGLRTHSVVKRTAQPFPKAAPHQQTVVDKTEEEVSAIEEVISKVNHQISNKSHGRLFAVIQLFNRQWKITPEDVLVIEGYWPPNIGDTIRLEKVLLVGSSDFSLVGMPLLRPDLVNIQATVIEKRLSHTKTNFKKIMRKQYQRIHFFRFQQTMIRINSIELTSRIDEKKDIEGLEGRVF</sequence>